<feature type="chain" id="PRO_5014960516" evidence="1">
    <location>
        <begin position="35"/>
        <end position="79"/>
    </location>
</feature>
<protein>
    <submittedName>
        <fullName evidence="2">Putative secreted protein</fullName>
    </submittedName>
</protein>
<name>A0A2M4B382_9DIPT</name>
<dbReference type="AlphaFoldDB" id="A0A2M4B382"/>
<evidence type="ECO:0000313" key="2">
    <source>
        <dbReference type="EMBL" id="MBW47432.1"/>
    </source>
</evidence>
<dbReference type="EMBL" id="GGFK01014111">
    <property type="protein sequence ID" value="MBW47432.1"/>
    <property type="molecule type" value="Transcribed_RNA"/>
</dbReference>
<proteinExistence type="predicted"/>
<reference evidence="2" key="1">
    <citation type="submission" date="2018-01" db="EMBL/GenBank/DDBJ databases">
        <title>An insight into the sialome of Amazonian anophelines.</title>
        <authorList>
            <person name="Ribeiro J.M."/>
            <person name="Scarpassa V."/>
            <person name="Calvo E."/>
        </authorList>
    </citation>
    <scope>NUCLEOTIDE SEQUENCE</scope>
    <source>
        <tissue evidence="2">Salivary glands</tissue>
    </source>
</reference>
<evidence type="ECO:0000256" key="1">
    <source>
        <dbReference type="SAM" id="SignalP"/>
    </source>
</evidence>
<feature type="signal peptide" evidence="1">
    <location>
        <begin position="1"/>
        <end position="34"/>
    </location>
</feature>
<accession>A0A2M4B382</accession>
<organism evidence="2">
    <name type="scientific">Anopheles triannulatus</name>
    <dbReference type="NCBI Taxonomy" id="58253"/>
    <lineage>
        <taxon>Eukaryota</taxon>
        <taxon>Metazoa</taxon>
        <taxon>Ecdysozoa</taxon>
        <taxon>Arthropoda</taxon>
        <taxon>Hexapoda</taxon>
        <taxon>Insecta</taxon>
        <taxon>Pterygota</taxon>
        <taxon>Neoptera</taxon>
        <taxon>Endopterygota</taxon>
        <taxon>Diptera</taxon>
        <taxon>Nematocera</taxon>
        <taxon>Culicoidea</taxon>
        <taxon>Culicidae</taxon>
        <taxon>Anophelinae</taxon>
        <taxon>Anopheles</taxon>
    </lineage>
</organism>
<sequence>MHVLESRLSLVTHRHPLFSALMLLINALADVVLGGSCFSHNISAHSSWPHSLPNSYHMTAYYQSRLCLPLFPLFKVRFS</sequence>
<keyword evidence="1" id="KW-0732">Signal</keyword>